<reference evidence="2" key="1">
    <citation type="journal article" date="2015" name="Nat. Genet.">
        <title>The genome and transcriptome of the zoonotic hookworm Ancylostoma ceylanicum identify infection-specific gene families.</title>
        <authorList>
            <person name="Schwarz E.M."/>
            <person name="Hu Y."/>
            <person name="Antoshechkin I."/>
            <person name="Miller M.M."/>
            <person name="Sternberg P.W."/>
            <person name="Aroian R.V."/>
        </authorList>
    </citation>
    <scope>NUCLEOTIDE SEQUENCE</scope>
    <source>
        <strain evidence="2">HY135</strain>
    </source>
</reference>
<protein>
    <submittedName>
        <fullName evidence="1">Uncharacterized protein</fullName>
    </submittedName>
</protein>
<gene>
    <name evidence="1" type="primary">Acey_s0030.g2182</name>
    <name evidence="1" type="ORF">Y032_0030g2182</name>
</gene>
<evidence type="ECO:0000313" key="1">
    <source>
        <dbReference type="EMBL" id="EYC17629.1"/>
    </source>
</evidence>
<comment type="caution">
    <text evidence="1">The sequence shown here is derived from an EMBL/GenBank/DDBJ whole genome shotgun (WGS) entry which is preliminary data.</text>
</comment>
<accession>A0A016UQF1</accession>
<name>A0A016UQF1_9BILA</name>
<dbReference type="EMBL" id="JARK01001366">
    <property type="protein sequence ID" value="EYC17629.1"/>
    <property type="molecule type" value="Genomic_DNA"/>
</dbReference>
<sequence>MARAIRPHILECGVIPEMGGAGGLCDWLIGQGGHSQSSAAPPFPVNIQHVKDYRENLDLLLQHEGYLALITCHEITQVSCKGVPI</sequence>
<evidence type="ECO:0000313" key="2">
    <source>
        <dbReference type="Proteomes" id="UP000024635"/>
    </source>
</evidence>
<organism evidence="1 2">
    <name type="scientific">Ancylostoma ceylanicum</name>
    <dbReference type="NCBI Taxonomy" id="53326"/>
    <lineage>
        <taxon>Eukaryota</taxon>
        <taxon>Metazoa</taxon>
        <taxon>Ecdysozoa</taxon>
        <taxon>Nematoda</taxon>
        <taxon>Chromadorea</taxon>
        <taxon>Rhabditida</taxon>
        <taxon>Rhabditina</taxon>
        <taxon>Rhabditomorpha</taxon>
        <taxon>Strongyloidea</taxon>
        <taxon>Ancylostomatidae</taxon>
        <taxon>Ancylostomatinae</taxon>
        <taxon>Ancylostoma</taxon>
    </lineage>
</organism>
<keyword evidence="2" id="KW-1185">Reference proteome</keyword>
<proteinExistence type="predicted"/>
<dbReference type="Proteomes" id="UP000024635">
    <property type="component" value="Unassembled WGS sequence"/>
</dbReference>
<dbReference type="AlphaFoldDB" id="A0A016UQF1"/>